<feature type="transmembrane region" description="Helical" evidence="1">
    <location>
        <begin position="106"/>
        <end position="124"/>
    </location>
</feature>
<feature type="transmembrane region" description="Helical" evidence="1">
    <location>
        <begin position="47"/>
        <end position="68"/>
    </location>
</feature>
<accession>A0A8H5CBA4</accession>
<sequence>MTSTPELPPLSVGRQYGPLLIGAKLDAILLGVLIVQSPHRDSRWVRCMVVFLLAAEIINTGLDIGIVWEPLITNFGAYDLNGEESTRLILSHTSTGHRTSRRSPTLLAAGGLIIQIPSCTIPLIHSAY</sequence>
<proteinExistence type="predicted"/>
<keyword evidence="1" id="KW-0812">Transmembrane</keyword>
<dbReference type="AlphaFoldDB" id="A0A8H5CBA4"/>
<keyword evidence="1" id="KW-0472">Membrane</keyword>
<evidence type="ECO:0000313" key="3">
    <source>
        <dbReference type="Proteomes" id="UP000559256"/>
    </source>
</evidence>
<keyword evidence="3" id="KW-1185">Reference proteome</keyword>
<evidence type="ECO:0000313" key="2">
    <source>
        <dbReference type="EMBL" id="KAF5337583.1"/>
    </source>
</evidence>
<dbReference type="EMBL" id="JAACJM010000214">
    <property type="protein sequence ID" value="KAF5337583.1"/>
    <property type="molecule type" value="Genomic_DNA"/>
</dbReference>
<protein>
    <submittedName>
        <fullName evidence="2">Uncharacterized protein</fullName>
    </submittedName>
</protein>
<comment type="caution">
    <text evidence="2">The sequence shown here is derived from an EMBL/GenBank/DDBJ whole genome shotgun (WGS) entry which is preliminary data.</text>
</comment>
<feature type="transmembrane region" description="Helical" evidence="1">
    <location>
        <begin position="16"/>
        <end position="35"/>
    </location>
</feature>
<name>A0A8H5CBA4_9AGAR</name>
<gene>
    <name evidence="2" type="ORF">D9758_016836</name>
</gene>
<keyword evidence="1" id="KW-1133">Transmembrane helix</keyword>
<reference evidence="2 3" key="1">
    <citation type="journal article" date="2020" name="ISME J.">
        <title>Uncovering the hidden diversity of litter-decomposition mechanisms in mushroom-forming fungi.</title>
        <authorList>
            <person name="Floudas D."/>
            <person name="Bentzer J."/>
            <person name="Ahren D."/>
            <person name="Johansson T."/>
            <person name="Persson P."/>
            <person name="Tunlid A."/>
        </authorList>
    </citation>
    <scope>NUCLEOTIDE SEQUENCE [LARGE SCALE GENOMIC DNA]</scope>
    <source>
        <strain evidence="2 3">CBS 291.85</strain>
    </source>
</reference>
<organism evidence="2 3">
    <name type="scientific">Tetrapyrgos nigripes</name>
    <dbReference type="NCBI Taxonomy" id="182062"/>
    <lineage>
        <taxon>Eukaryota</taxon>
        <taxon>Fungi</taxon>
        <taxon>Dikarya</taxon>
        <taxon>Basidiomycota</taxon>
        <taxon>Agaricomycotina</taxon>
        <taxon>Agaricomycetes</taxon>
        <taxon>Agaricomycetidae</taxon>
        <taxon>Agaricales</taxon>
        <taxon>Marasmiineae</taxon>
        <taxon>Marasmiaceae</taxon>
        <taxon>Tetrapyrgos</taxon>
    </lineage>
</organism>
<dbReference type="OrthoDB" id="3054590at2759"/>
<evidence type="ECO:0000256" key="1">
    <source>
        <dbReference type="SAM" id="Phobius"/>
    </source>
</evidence>
<dbReference type="Proteomes" id="UP000559256">
    <property type="component" value="Unassembled WGS sequence"/>
</dbReference>